<accession>A0AC61NPU5</accession>
<name>A0AC61NPU5_9BACT</name>
<protein>
    <submittedName>
        <fullName evidence="1">Uncharacterized protein</fullName>
    </submittedName>
</protein>
<keyword evidence="2" id="KW-1185">Reference proteome</keyword>
<proteinExistence type="predicted"/>
<evidence type="ECO:0000313" key="2">
    <source>
        <dbReference type="Proteomes" id="UP000826212"/>
    </source>
</evidence>
<evidence type="ECO:0000313" key="1">
    <source>
        <dbReference type="EMBL" id="QZE15364.1"/>
    </source>
</evidence>
<reference evidence="1" key="1">
    <citation type="submission" date="2021-08" db="EMBL/GenBank/DDBJ databases">
        <title>Novel anaerobic bacterium isolated from sea squirt in East Sea, Republic of Korea.</title>
        <authorList>
            <person name="Nguyen T.H."/>
            <person name="Li Z."/>
            <person name="Lee Y.-J."/>
            <person name="Ko J."/>
            <person name="Kim S.-G."/>
        </authorList>
    </citation>
    <scope>NUCLEOTIDE SEQUENCE</scope>
    <source>
        <strain evidence="1">KCTC 25031</strain>
    </source>
</reference>
<gene>
    <name evidence="1" type="ORF">K4L44_05895</name>
</gene>
<sequence length="552" mass="64176">MSCHKAKKYIKQVIEQTIPACKYIRLACQRHIDDLDQATEKGWYFDEKSARKVFDFLKLVYHTPDKNKYVPFECEPWQAAIIYIVFGWKKANGKRRFTKAYTEIAKKNGKTTFAAAIANYMLIFDGEKEAEIYCASTVEKQSLICFDKAKEMLNRSPALKTRTSRMRKSIVFKSTMSKMAPLGRDSDGIEGINPHCAIIDEYHVWKSNEVRENIESAMGNRLQPLVFVITTAGRDKTLPCFEYRNTCVDILEGNKESDDTFIFIFTIDDPEKWKEESEWVKANPNLNVSVDMDRFRSQFKEALLRTSEEVNFKTKNLNLWVNAPEVWISDEKVKKNNHDTTMEDLEGQVCYGGLDLASHVDINALSLYFPNIHGRPVFKTWYWIPERKVEEREDKVDYLKWSREGWIYVFNGDVLDTDRMVEDITMILERYDCKALGYDPYKAYHGVFQGLKQNGLGDILFEYNQGIKNMSEPTKELERIIYKGEADLMSDPVKHWMFRNVVVYKDINENVKADKKRSRDKIDGVITDIIAIGCSMAGAEDLQDYITPLRTF</sequence>
<organism evidence="1 2">
    <name type="scientific">Halosquirtibacter laminarini</name>
    <dbReference type="NCBI Taxonomy" id="3374600"/>
    <lineage>
        <taxon>Bacteria</taxon>
        <taxon>Pseudomonadati</taxon>
        <taxon>Bacteroidota</taxon>
        <taxon>Bacteroidia</taxon>
        <taxon>Marinilabiliales</taxon>
        <taxon>Prolixibacteraceae</taxon>
        <taxon>Halosquirtibacter</taxon>
    </lineage>
</organism>
<dbReference type="EMBL" id="CP081303">
    <property type="protein sequence ID" value="QZE15364.1"/>
    <property type="molecule type" value="Genomic_DNA"/>
</dbReference>
<dbReference type="Proteomes" id="UP000826212">
    <property type="component" value="Chromosome"/>
</dbReference>